<dbReference type="eggNOG" id="COG3842">
    <property type="taxonomic scope" value="Bacteria"/>
</dbReference>
<keyword evidence="1" id="KW-0547">Nucleotide-binding</keyword>
<dbReference type="InterPro" id="IPR017871">
    <property type="entry name" value="ABC_transporter-like_CS"/>
</dbReference>
<sequence length="341" mass="35280">MRLEARVTVASRGVDATLMVDAGRTLALLGSNGAGKSTVLESLAGVVRPDRARIVLDGRILAGPDRRRSVPARDRGIVLLSQDDALFPMSVLDNVAFGPRSAGRRDAAEAARGWLDRVGCADLADRRPAQLSGGQARRVAIARALAAEPRVLLLDEPFAGLDVEAASSVRALVRELLDGVTAIVTTHDALDAHALADDAAVMEAGQVVEAGAAADVLSRPRSRFAARMAGRVLIQGTMRGGRLVVDGGSSIPVTGGPGAGAWAAIAVPPTAIELALDSPVSAGDRAWVIEEVVALEPRGDHVRVHGAIAAADTDPETAVTLERGARVWCGVPRGLPAYALT</sequence>
<dbReference type="PANTHER" id="PTHR43514">
    <property type="entry name" value="ABC TRANSPORTER I FAMILY MEMBER 10"/>
    <property type="match status" value="1"/>
</dbReference>
<dbReference type="Pfam" id="PF00005">
    <property type="entry name" value="ABC_tran"/>
    <property type="match status" value="1"/>
</dbReference>
<dbReference type="RefSeq" id="WP_042212839.1">
    <property type="nucleotide sequence ID" value="NZ_BBLU01000002.1"/>
</dbReference>
<feature type="domain" description="ABC transporter" evidence="3">
    <location>
        <begin position="1"/>
        <end position="229"/>
    </location>
</feature>
<dbReference type="SUPFAM" id="SSF52540">
    <property type="entry name" value="P-loop containing nucleoside triphosphate hydrolases"/>
    <property type="match status" value="1"/>
</dbReference>
<evidence type="ECO:0000256" key="1">
    <source>
        <dbReference type="ARBA" id="ARBA00022741"/>
    </source>
</evidence>
<evidence type="ECO:0000313" key="4">
    <source>
        <dbReference type="EMBL" id="SEI96703.1"/>
    </source>
</evidence>
<keyword evidence="2 4" id="KW-0067">ATP-binding</keyword>
<dbReference type="Proteomes" id="UP000183315">
    <property type="component" value="Unassembled WGS sequence"/>
</dbReference>
<dbReference type="OrthoDB" id="9112331at2"/>
<evidence type="ECO:0000259" key="3">
    <source>
        <dbReference type="PROSITE" id="PS50893"/>
    </source>
</evidence>
<proteinExistence type="predicted"/>
<dbReference type="GO" id="GO:0005524">
    <property type="term" value="F:ATP binding"/>
    <property type="evidence" value="ECO:0007669"/>
    <property type="project" value="UniProtKB-KW"/>
</dbReference>
<organism evidence="4 5">
    <name type="scientific">Demequina mangrovi</name>
    <dbReference type="NCBI Taxonomy" id="1043493"/>
    <lineage>
        <taxon>Bacteria</taxon>
        <taxon>Bacillati</taxon>
        <taxon>Actinomycetota</taxon>
        <taxon>Actinomycetes</taxon>
        <taxon>Micrococcales</taxon>
        <taxon>Demequinaceae</taxon>
        <taxon>Demequina</taxon>
    </lineage>
</organism>
<evidence type="ECO:0000313" key="5">
    <source>
        <dbReference type="Proteomes" id="UP000183315"/>
    </source>
</evidence>
<dbReference type="PROSITE" id="PS00211">
    <property type="entry name" value="ABC_TRANSPORTER_1"/>
    <property type="match status" value="1"/>
</dbReference>
<dbReference type="GO" id="GO:0016887">
    <property type="term" value="F:ATP hydrolysis activity"/>
    <property type="evidence" value="ECO:0007669"/>
    <property type="project" value="InterPro"/>
</dbReference>
<accession>A0A1H6UWB2</accession>
<dbReference type="EMBL" id="FNZI01000001">
    <property type="protein sequence ID" value="SEI96703.1"/>
    <property type="molecule type" value="Genomic_DNA"/>
</dbReference>
<dbReference type="PANTHER" id="PTHR43514:SF1">
    <property type="entry name" value="SULFATE_THIOSULFATE IMPORT ATP-BINDING PROTEIN CYSA"/>
    <property type="match status" value="1"/>
</dbReference>
<dbReference type="AlphaFoldDB" id="A0A1H6UWB2"/>
<gene>
    <name evidence="4" type="ORF">SAMN05421637_0580</name>
</gene>
<keyword evidence="5" id="KW-1185">Reference proteome</keyword>
<dbReference type="InterPro" id="IPR050334">
    <property type="entry name" value="Molybdenum_import_ModC"/>
</dbReference>
<dbReference type="STRING" id="1043493.SAMN05421637_0580"/>
<dbReference type="SMART" id="SM00382">
    <property type="entry name" value="AAA"/>
    <property type="match status" value="1"/>
</dbReference>
<protein>
    <submittedName>
        <fullName evidence="4">Molybdate transport system ATP-binding protein</fullName>
    </submittedName>
</protein>
<dbReference type="InterPro" id="IPR003593">
    <property type="entry name" value="AAA+_ATPase"/>
</dbReference>
<name>A0A1H6UWB2_9MICO</name>
<reference evidence="5" key="1">
    <citation type="submission" date="2016-10" db="EMBL/GenBank/DDBJ databases">
        <authorList>
            <person name="Varghese N."/>
        </authorList>
    </citation>
    <scope>NUCLEOTIDE SEQUENCE [LARGE SCALE GENOMIC DNA]</scope>
    <source>
        <strain evidence="5">DSM 24868</strain>
    </source>
</reference>
<dbReference type="PROSITE" id="PS50893">
    <property type="entry name" value="ABC_TRANSPORTER_2"/>
    <property type="match status" value="1"/>
</dbReference>
<dbReference type="Gene3D" id="3.40.50.300">
    <property type="entry name" value="P-loop containing nucleotide triphosphate hydrolases"/>
    <property type="match status" value="1"/>
</dbReference>
<dbReference type="InterPro" id="IPR003439">
    <property type="entry name" value="ABC_transporter-like_ATP-bd"/>
</dbReference>
<dbReference type="InterPro" id="IPR027417">
    <property type="entry name" value="P-loop_NTPase"/>
</dbReference>
<evidence type="ECO:0000256" key="2">
    <source>
        <dbReference type="ARBA" id="ARBA00022840"/>
    </source>
</evidence>